<protein>
    <submittedName>
        <fullName evidence="6">DNA-binding transcriptional LysR family regulator</fullName>
    </submittedName>
</protein>
<dbReference type="GO" id="GO:0003700">
    <property type="term" value="F:DNA-binding transcription factor activity"/>
    <property type="evidence" value="ECO:0007669"/>
    <property type="project" value="InterPro"/>
</dbReference>
<dbReference type="OrthoDB" id="3181812at2"/>
<dbReference type="PANTHER" id="PTHR30346:SF17">
    <property type="entry name" value="LYSR FAMILY TRANSCRIPTIONAL REGULATOR"/>
    <property type="match status" value="1"/>
</dbReference>
<keyword evidence="3 6" id="KW-0238">DNA-binding</keyword>
<comment type="similarity">
    <text evidence="1">Belongs to the LysR transcriptional regulatory family.</text>
</comment>
<evidence type="ECO:0000313" key="7">
    <source>
        <dbReference type="Proteomes" id="UP000294508"/>
    </source>
</evidence>
<dbReference type="GO" id="GO:0032993">
    <property type="term" value="C:protein-DNA complex"/>
    <property type="evidence" value="ECO:0007669"/>
    <property type="project" value="TreeGrafter"/>
</dbReference>
<dbReference type="InterPro" id="IPR005119">
    <property type="entry name" value="LysR_subst-bd"/>
</dbReference>
<evidence type="ECO:0000256" key="2">
    <source>
        <dbReference type="ARBA" id="ARBA00023015"/>
    </source>
</evidence>
<evidence type="ECO:0000259" key="5">
    <source>
        <dbReference type="PROSITE" id="PS50931"/>
    </source>
</evidence>
<evidence type="ECO:0000256" key="4">
    <source>
        <dbReference type="ARBA" id="ARBA00023163"/>
    </source>
</evidence>
<dbReference type="PROSITE" id="PS50931">
    <property type="entry name" value="HTH_LYSR"/>
    <property type="match status" value="1"/>
</dbReference>
<dbReference type="SUPFAM" id="SSF46785">
    <property type="entry name" value="Winged helix' DNA-binding domain"/>
    <property type="match status" value="1"/>
</dbReference>
<dbReference type="Pfam" id="PF00126">
    <property type="entry name" value="HTH_1"/>
    <property type="match status" value="1"/>
</dbReference>
<keyword evidence="4" id="KW-0804">Transcription</keyword>
<comment type="caution">
    <text evidence="6">The sequence shown here is derived from an EMBL/GenBank/DDBJ whole genome shotgun (WGS) entry which is preliminary data.</text>
</comment>
<gene>
    <name evidence="6" type="ORF">EV652_1074</name>
</gene>
<dbReference type="Proteomes" id="UP000294508">
    <property type="component" value="Unassembled WGS sequence"/>
</dbReference>
<dbReference type="GO" id="GO:0003677">
    <property type="term" value="F:DNA binding"/>
    <property type="evidence" value="ECO:0007669"/>
    <property type="project" value="UniProtKB-KW"/>
</dbReference>
<dbReference type="Pfam" id="PF03466">
    <property type="entry name" value="LysR_substrate"/>
    <property type="match status" value="1"/>
</dbReference>
<proteinExistence type="inferred from homology"/>
<sequence length="305" mass="32807">MDVDARLWRSFAAVADELHYGRASERLRITQPALSRQIRDLERILGVRLFDRTSRRVALSQAGQAVLEQARRALTESDRAVRLARLTAQGDWGELAVAVLPAVALGLLPAIIRAHRDAYPEIGFRISESFDDEQLAALTAGRLDAGFVRTSAAPTGVHLETLLTEPLVAGLPADHPLALRDRIALSDLAGEPFVFFPRHRSVFAYDEFIAACRAAGFSPDIVQEASGISALGLVAAGLGVTVVASSYEAVSMAGVRFVPVTGYELTLQFAWSANNTNPALHAFLETARRCSSLSGPVEAGPKPAR</sequence>
<dbReference type="Gene3D" id="3.40.190.10">
    <property type="entry name" value="Periplasmic binding protein-like II"/>
    <property type="match status" value="2"/>
</dbReference>
<dbReference type="CDD" id="cd08414">
    <property type="entry name" value="PBP2_LTTR_aromatics_like"/>
    <property type="match status" value="1"/>
</dbReference>
<dbReference type="RefSeq" id="WP_132210797.1">
    <property type="nucleotide sequence ID" value="NZ_SLWN01000007.1"/>
</dbReference>
<dbReference type="InterPro" id="IPR036390">
    <property type="entry name" value="WH_DNA-bd_sf"/>
</dbReference>
<dbReference type="PRINTS" id="PR00039">
    <property type="entry name" value="HTHLYSR"/>
</dbReference>
<dbReference type="EMBL" id="SLWN01000007">
    <property type="protein sequence ID" value="TCO26113.1"/>
    <property type="molecule type" value="Genomic_DNA"/>
</dbReference>
<keyword evidence="7" id="KW-1185">Reference proteome</keyword>
<dbReference type="Gene3D" id="1.10.10.10">
    <property type="entry name" value="Winged helix-like DNA-binding domain superfamily/Winged helix DNA-binding domain"/>
    <property type="match status" value="1"/>
</dbReference>
<organism evidence="6 7">
    <name type="scientific">Kribbella steppae</name>
    <dbReference type="NCBI Taxonomy" id="2512223"/>
    <lineage>
        <taxon>Bacteria</taxon>
        <taxon>Bacillati</taxon>
        <taxon>Actinomycetota</taxon>
        <taxon>Actinomycetes</taxon>
        <taxon>Propionibacteriales</taxon>
        <taxon>Kribbellaceae</taxon>
        <taxon>Kribbella</taxon>
    </lineage>
</organism>
<dbReference type="PANTHER" id="PTHR30346">
    <property type="entry name" value="TRANSCRIPTIONAL DUAL REGULATOR HCAR-RELATED"/>
    <property type="match status" value="1"/>
</dbReference>
<reference evidence="6 7" key="1">
    <citation type="journal article" date="2015" name="Stand. Genomic Sci.">
        <title>Genomic Encyclopedia of Bacterial and Archaeal Type Strains, Phase III: the genomes of soil and plant-associated and newly described type strains.</title>
        <authorList>
            <person name="Whitman W.B."/>
            <person name="Woyke T."/>
            <person name="Klenk H.P."/>
            <person name="Zhou Y."/>
            <person name="Lilburn T.G."/>
            <person name="Beck B.J."/>
            <person name="De Vos P."/>
            <person name="Vandamme P."/>
            <person name="Eisen J.A."/>
            <person name="Garrity G."/>
            <person name="Hugenholtz P."/>
            <person name="Kyrpides N.C."/>
        </authorList>
    </citation>
    <scope>NUCLEOTIDE SEQUENCE [LARGE SCALE GENOMIC DNA]</scope>
    <source>
        <strain evidence="6 7">VKM Ac-2572</strain>
    </source>
</reference>
<feature type="domain" description="HTH lysR-type" evidence="5">
    <location>
        <begin position="3"/>
        <end position="60"/>
    </location>
</feature>
<dbReference type="AlphaFoldDB" id="A0A4R2HGL4"/>
<evidence type="ECO:0000256" key="3">
    <source>
        <dbReference type="ARBA" id="ARBA00023125"/>
    </source>
</evidence>
<keyword evidence="2" id="KW-0805">Transcription regulation</keyword>
<dbReference type="SUPFAM" id="SSF53850">
    <property type="entry name" value="Periplasmic binding protein-like II"/>
    <property type="match status" value="1"/>
</dbReference>
<dbReference type="FunFam" id="1.10.10.10:FF:000001">
    <property type="entry name" value="LysR family transcriptional regulator"/>
    <property type="match status" value="1"/>
</dbReference>
<dbReference type="InterPro" id="IPR000847">
    <property type="entry name" value="LysR_HTH_N"/>
</dbReference>
<evidence type="ECO:0000256" key="1">
    <source>
        <dbReference type="ARBA" id="ARBA00009437"/>
    </source>
</evidence>
<evidence type="ECO:0000313" key="6">
    <source>
        <dbReference type="EMBL" id="TCO26113.1"/>
    </source>
</evidence>
<dbReference type="InterPro" id="IPR036388">
    <property type="entry name" value="WH-like_DNA-bd_sf"/>
</dbReference>
<accession>A0A4R2HGL4</accession>
<name>A0A4R2HGL4_9ACTN</name>